<dbReference type="Proteomes" id="UP000000788">
    <property type="component" value="Chromosome"/>
</dbReference>
<evidence type="ECO:0000313" key="2">
    <source>
        <dbReference type="EMBL" id="ABX08741.1"/>
    </source>
</evidence>
<name>A9BA79_PROM4</name>
<dbReference type="EMBL" id="CP000878">
    <property type="protein sequence ID" value="ABX08741.1"/>
    <property type="molecule type" value="Genomic_DNA"/>
</dbReference>
<sequence length="59" mass="6996">MMLDILAETTIRNPIFMFVFFGVIWFLPGILLRRLNEAKAKKRKETLQAEKIARLYPKN</sequence>
<keyword evidence="3" id="KW-1185">Reference proteome</keyword>
<accession>A9BA79</accession>
<dbReference type="eggNOG" id="ENOG503220M">
    <property type="taxonomic scope" value="Bacteria"/>
</dbReference>
<protein>
    <submittedName>
        <fullName evidence="2">Uncharacterized protein</fullName>
    </submittedName>
</protein>
<gene>
    <name evidence="2" type="ordered locus">P9211_08101</name>
</gene>
<dbReference type="KEGG" id="pmj:P9211_08101"/>
<keyword evidence="1" id="KW-1133">Transmembrane helix</keyword>
<organism evidence="2 3">
    <name type="scientific">Prochlorococcus marinus (strain MIT 9211)</name>
    <dbReference type="NCBI Taxonomy" id="93059"/>
    <lineage>
        <taxon>Bacteria</taxon>
        <taxon>Bacillati</taxon>
        <taxon>Cyanobacteriota</taxon>
        <taxon>Cyanophyceae</taxon>
        <taxon>Synechococcales</taxon>
        <taxon>Prochlorococcaceae</taxon>
        <taxon>Prochlorococcus</taxon>
    </lineage>
</organism>
<feature type="transmembrane region" description="Helical" evidence="1">
    <location>
        <begin position="15"/>
        <end position="35"/>
    </location>
</feature>
<keyword evidence="1" id="KW-0812">Transmembrane</keyword>
<dbReference type="HOGENOM" id="CLU_197553_0_0_3"/>
<dbReference type="AlphaFoldDB" id="A9BA79"/>
<proteinExistence type="predicted"/>
<evidence type="ECO:0000256" key="1">
    <source>
        <dbReference type="SAM" id="Phobius"/>
    </source>
</evidence>
<evidence type="ECO:0000313" key="3">
    <source>
        <dbReference type="Proteomes" id="UP000000788"/>
    </source>
</evidence>
<keyword evidence="1" id="KW-0472">Membrane</keyword>
<reference evidence="2 3" key="1">
    <citation type="journal article" date="2007" name="PLoS Genet.">
        <title>Patterns and implications of gene gain and loss in the evolution of Prochlorococcus.</title>
        <authorList>
            <person name="Kettler G.C."/>
            <person name="Martiny A.C."/>
            <person name="Huang K."/>
            <person name="Zucker J."/>
            <person name="Coleman M.L."/>
            <person name="Rodrigue S."/>
            <person name="Chen F."/>
            <person name="Lapidus A."/>
            <person name="Ferriera S."/>
            <person name="Johnson J."/>
            <person name="Steglich C."/>
            <person name="Church G.M."/>
            <person name="Richardson P."/>
            <person name="Chisholm S.W."/>
        </authorList>
    </citation>
    <scope>NUCLEOTIDE SEQUENCE [LARGE SCALE GENOMIC DNA]</scope>
    <source>
        <strain evidence="3">MIT 9211</strain>
    </source>
</reference>